<name>A0A5C6ECH7_9BACT</name>
<dbReference type="Proteomes" id="UP000315471">
    <property type="component" value="Unassembled WGS sequence"/>
</dbReference>
<evidence type="ECO:0000313" key="1">
    <source>
        <dbReference type="EMBL" id="TWU45471.1"/>
    </source>
</evidence>
<organism evidence="1 2">
    <name type="scientific">Novipirellula aureliae</name>
    <dbReference type="NCBI Taxonomy" id="2527966"/>
    <lineage>
        <taxon>Bacteria</taxon>
        <taxon>Pseudomonadati</taxon>
        <taxon>Planctomycetota</taxon>
        <taxon>Planctomycetia</taxon>
        <taxon>Pirellulales</taxon>
        <taxon>Pirellulaceae</taxon>
        <taxon>Novipirellula</taxon>
    </lineage>
</organism>
<dbReference type="AlphaFoldDB" id="A0A5C6ECH7"/>
<accession>A0A5C6ECH7</accession>
<reference evidence="1 2" key="1">
    <citation type="submission" date="2019-02" db="EMBL/GenBank/DDBJ databases">
        <title>Deep-cultivation of Planctomycetes and their phenomic and genomic characterization uncovers novel biology.</title>
        <authorList>
            <person name="Wiegand S."/>
            <person name="Jogler M."/>
            <person name="Boedeker C."/>
            <person name="Pinto D."/>
            <person name="Vollmers J."/>
            <person name="Rivas-Marin E."/>
            <person name="Kohn T."/>
            <person name="Peeters S.H."/>
            <person name="Heuer A."/>
            <person name="Rast P."/>
            <person name="Oberbeckmann S."/>
            <person name="Bunk B."/>
            <person name="Jeske O."/>
            <person name="Meyerdierks A."/>
            <person name="Storesund J.E."/>
            <person name="Kallscheuer N."/>
            <person name="Luecker S."/>
            <person name="Lage O.M."/>
            <person name="Pohl T."/>
            <person name="Merkel B.J."/>
            <person name="Hornburger P."/>
            <person name="Mueller R.-W."/>
            <person name="Bruemmer F."/>
            <person name="Labrenz M."/>
            <person name="Spormann A.M."/>
            <person name="Op Den Camp H."/>
            <person name="Overmann J."/>
            <person name="Amann R."/>
            <person name="Jetten M.S.M."/>
            <person name="Mascher T."/>
            <person name="Medema M.H."/>
            <person name="Devos D.P."/>
            <person name="Kaster A.-K."/>
            <person name="Ovreas L."/>
            <person name="Rohde M."/>
            <person name="Galperin M.Y."/>
            <person name="Jogler C."/>
        </authorList>
    </citation>
    <scope>NUCLEOTIDE SEQUENCE [LARGE SCALE GENOMIC DNA]</scope>
    <source>
        <strain evidence="1 2">Q31b</strain>
    </source>
</reference>
<evidence type="ECO:0000313" key="2">
    <source>
        <dbReference type="Proteomes" id="UP000315471"/>
    </source>
</evidence>
<keyword evidence="2" id="KW-1185">Reference proteome</keyword>
<proteinExistence type="predicted"/>
<gene>
    <name evidence="1" type="ORF">Q31b_06430</name>
</gene>
<comment type="caution">
    <text evidence="1">The sequence shown here is derived from an EMBL/GenBank/DDBJ whole genome shotgun (WGS) entry which is preliminary data.</text>
</comment>
<dbReference type="EMBL" id="SJPY01000001">
    <property type="protein sequence ID" value="TWU45471.1"/>
    <property type="molecule type" value="Genomic_DNA"/>
</dbReference>
<protein>
    <submittedName>
        <fullName evidence="1">Uncharacterized protein</fullName>
    </submittedName>
</protein>
<sequence>MIEDLSVVRLSRLIEMEIACSLSNRRRTHNDFDLYAPSFHPLVENTLVSEVE</sequence>